<accession>A0A1S9PLQ0</accession>
<dbReference type="SUPFAM" id="SSF50998">
    <property type="entry name" value="Quinoprotein alcohol dehydrogenase-like"/>
    <property type="match status" value="1"/>
</dbReference>
<keyword evidence="5" id="KW-1133">Transmembrane helix</keyword>
<dbReference type="GO" id="GO:0000155">
    <property type="term" value="F:phosphorelay sensor kinase activity"/>
    <property type="evidence" value="ECO:0007669"/>
    <property type="project" value="InterPro"/>
</dbReference>
<dbReference type="InterPro" id="IPR011110">
    <property type="entry name" value="Reg_prop"/>
</dbReference>
<dbReference type="InterPro" id="IPR003661">
    <property type="entry name" value="HisK_dim/P_dom"/>
</dbReference>
<dbReference type="Gene3D" id="1.10.287.130">
    <property type="match status" value="1"/>
</dbReference>
<keyword evidence="6" id="KW-0732">Signal</keyword>
<evidence type="ECO:0000256" key="3">
    <source>
        <dbReference type="ARBA" id="ARBA00022553"/>
    </source>
</evidence>
<dbReference type="STRING" id="1792845.BC343_02195"/>
<dbReference type="CDD" id="cd00082">
    <property type="entry name" value="HisKA"/>
    <property type="match status" value="1"/>
</dbReference>
<dbReference type="InterPro" id="IPR036097">
    <property type="entry name" value="HisK_dim/P_sf"/>
</dbReference>
<dbReference type="SUPFAM" id="SSF63829">
    <property type="entry name" value="Calcium-dependent phosphotriesterase"/>
    <property type="match status" value="2"/>
</dbReference>
<dbReference type="PRINTS" id="PR00344">
    <property type="entry name" value="BCTRLSENSOR"/>
</dbReference>
<dbReference type="Pfam" id="PF07494">
    <property type="entry name" value="Reg_prop"/>
    <property type="match status" value="4"/>
</dbReference>
<dbReference type="EC" id="2.7.13.3" evidence="2"/>
<feature type="coiled-coil region" evidence="4">
    <location>
        <begin position="866"/>
        <end position="907"/>
    </location>
</feature>
<dbReference type="SUPFAM" id="SSF47384">
    <property type="entry name" value="Homodimeric domain of signal transducing histidine kinase"/>
    <property type="match status" value="1"/>
</dbReference>
<dbReference type="Pfam" id="PF07495">
    <property type="entry name" value="Y_Y_Y"/>
    <property type="match status" value="1"/>
</dbReference>
<dbReference type="PANTHER" id="PTHR43547">
    <property type="entry name" value="TWO-COMPONENT HISTIDINE KINASE"/>
    <property type="match status" value="1"/>
</dbReference>
<evidence type="ECO:0000259" key="7">
    <source>
        <dbReference type="PROSITE" id="PS50109"/>
    </source>
</evidence>
<evidence type="ECO:0000313" key="8">
    <source>
        <dbReference type="EMBL" id="OOQ61896.1"/>
    </source>
</evidence>
<comment type="catalytic activity">
    <reaction evidence="1">
        <text>ATP + protein L-histidine = ADP + protein N-phospho-L-histidine.</text>
        <dbReference type="EC" id="2.7.13.3"/>
    </reaction>
</comment>
<comment type="caution">
    <text evidence="8">The sequence shown here is derived from an EMBL/GenBank/DDBJ whole genome shotgun (WGS) entry which is preliminary data.</text>
</comment>
<evidence type="ECO:0000256" key="6">
    <source>
        <dbReference type="SAM" id="SignalP"/>
    </source>
</evidence>
<dbReference type="InterPro" id="IPR036890">
    <property type="entry name" value="HATPase_C_sf"/>
</dbReference>
<evidence type="ECO:0000256" key="5">
    <source>
        <dbReference type="SAM" id="Phobius"/>
    </source>
</evidence>
<dbReference type="OrthoDB" id="9809670at2"/>
<gene>
    <name evidence="8" type="ORF">BC343_02195</name>
</gene>
<feature type="transmembrane region" description="Helical" evidence="5">
    <location>
        <begin position="840"/>
        <end position="862"/>
    </location>
</feature>
<dbReference type="Pfam" id="PF02518">
    <property type="entry name" value="HATPase_c"/>
    <property type="match status" value="1"/>
</dbReference>
<keyword evidence="9" id="KW-1185">Reference proteome</keyword>
<dbReference type="RefSeq" id="WP_078346079.1">
    <property type="nucleotide sequence ID" value="NZ_MBTF01000001.1"/>
</dbReference>
<dbReference type="InterPro" id="IPR015943">
    <property type="entry name" value="WD40/YVTN_repeat-like_dom_sf"/>
</dbReference>
<dbReference type="SMART" id="SM00387">
    <property type="entry name" value="HATPase_c"/>
    <property type="match status" value="1"/>
</dbReference>
<dbReference type="InterPro" id="IPR004358">
    <property type="entry name" value="Sig_transdc_His_kin-like_C"/>
</dbReference>
<dbReference type="Gene3D" id="2.130.10.10">
    <property type="entry name" value="YVTN repeat-like/Quinoprotein amine dehydrogenase"/>
    <property type="match status" value="3"/>
</dbReference>
<keyword evidence="3" id="KW-0597">Phosphoprotein</keyword>
<keyword evidence="4" id="KW-0175">Coiled coil</keyword>
<sequence length="1180" mass="132231">MKRILLPALLLFACLYSSAQTSHVYFERLDIKAGLPESYVRTMVQDSEGYMWIATQNGLVRYDGYNYKIYNLGSDKMNLKAVTSVAGIIKGDDKSLWVSVIGNGLFRYKRNTDTFEQFILPAKYASSIFGIRLVDNSGNVWGYVDNNGPKVFKFDPLTKKYEYFGNSEKGSNYINADIIMSLQKTADGKIWIGTDNGLYNYTGNGRPLKGYLVATDSTKNIGVNPLYEAPSQPGLFWVNLFHGNNQDLRVACLDAKTGKVVKEYSPSRNLDSIYNAAVYDIYEDKKQRLWFATETGLAKLDRQSGKFTNYLTNDTAATLLSDILEDKNGKLWLSPKSGLLYFDPESGHFEYYKRNPDQPGGLKSNSISVKLLDNSNNLWLGLDYGGINKISKTKSAFEVINQSIDGYSTYPGGTSHVVSSSATRSKIINAKGLFLWDVPNQRFTRFYAEVPGQVINDAWEDGDMLYIGTSDGFVVYNVATGAKNTYRTNVNDETSIGGNHVTKVYKDHTGTVWLAIGDAPGRGICSFDPGTKKFTRYPYHGGMRTPFTANDGSLDDARVITIYEDMQNTIWVGTNLGGLNKFDRKTGKFFSYLPQNPKMTCVSAIYEDRSGRFWVGTYQLGLFEFDRKKGVYTHQLNERNGLLYNGVVGIKEDAAGKVWVGTDRGLTRIDAKNMSFRNYRVDDILPGADMYSLEGITMADGRFALSISNGLALFNPKDVDDDQYEPQVHIESIRYNSPGANDSLATTQLAYGLNTLEISYGQNSVQFNYIGLQYEDPGNNTYAYMLVGYDKQWVQAGTNRSVTYNNLPAGTYTFKVKAANSSGVWSEKIASIVVVVNPPWWFTWWAWILWVVIFSGLVYSYVRYRSQKLTYENQLLEEKVEERTNELQDANKELNDKQLEITSQRDRLASTVTELKAAQKQLIQSEKLASLGELTAGIAHEIQNPLNFVNNFSEVSIELAVEMKQELRSGSKKEAISLADDIVLNLEKIILHGKRADGIVKNMLQHSRTSSGEKHLTDMNALVDEYLRLSYHGLRAKNKNFNADMVLDLDPDLPKIMVIPPDMGRVMLNLFNNAFYAVQQKKKPGRSKYKPLVEVSTSLFTPPNGKAEIRIYVKDNGIGIADANKEKIMQPFFTTKPTGEGTGLGLSLSYDIVTKGHGGKMDMSSKEGEYTEFTIQLPVG</sequence>
<evidence type="ECO:0000256" key="4">
    <source>
        <dbReference type="SAM" id="Coils"/>
    </source>
</evidence>
<protein>
    <recommendedName>
        <fullName evidence="2">histidine kinase</fullName>
        <ecNumber evidence="2">2.7.13.3</ecNumber>
    </recommendedName>
</protein>
<dbReference type="SUPFAM" id="SSF55874">
    <property type="entry name" value="ATPase domain of HSP90 chaperone/DNA topoisomerase II/histidine kinase"/>
    <property type="match status" value="1"/>
</dbReference>
<evidence type="ECO:0000256" key="2">
    <source>
        <dbReference type="ARBA" id="ARBA00012438"/>
    </source>
</evidence>
<name>A0A1S9PLQ0_9SPHI</name>
<dbReference type="Proteomes" id="UP000189739">
    <property type="component" value="Unassembled WGS sequence"/>
</dbReference>
<dbReference type="SMART" id="SM00388">
    <property type="entry name" value="HisKA"/>
    <property type="match status" value="1"/>
</dbReference>
<keyword evidence="5" id="KW-0812">Transmembrane</keyword>
<dbReference type="PROSITE" id="PS50109">
    <property type="entry name" value="HIS_KIN"/>
    <property type="match status" value="1"/>
</dbReference>
<dbReference type="AlphaFoldDB" id="A0A1S9PLQ0"/>
<dbReference type="InterPro" id="IPR011047">
    <property type="entry name" value="Quinoprotein_ADH-like_sf"/>
</dbReference>
<dbReference type="InterPro" id="IPR005467">
    <property type="entry name" value="His_kinase_dom"/>
</dbReference>
<feature type="chain" id="PRO_5013024020" description="histidine kinase" evidence="6">
    <location>
        <begin position="20"/>
        <end position="1180"/>
    </location>
</feature>
<dbReference type="InterPro" id="IPR011123">
    <property type="entry name" value="Y_Y_Y"/>
</dbReference>
<keyword evidence="5" id="KW-0472">Membrane</keyword>
<proteinExistence type="predicted"/>
<dbReference type="Gene3D" id="3.30.565.10">
    <property type="entry name" value="Histidine kinase-like ATPase, C-terminal domain"/>
    <property type="match status" value="1"/>
</dbReference>
<dbReference type="PANTHER" id="PTHR43547:SF2">
    <property type="entry name" value="HYBRID SIGNAL TRANSDUCTION HISTIDINE KINASE C"/>
    <property type="match status" value="1"/>
</dbReference>
<evidence type="ECO:0000256" key="1">
    <source>
        <dbReference type="ARBA" id="ARBA00000085"/>
    </source>
</evidence>
<dbReference type="InterPro" id="IPR003594">
    <property type="entry name" value="HATPase_dom"/>
</dbReference>
<dbReference type="InterPro" id="IPR013783">
    <property type="entry name" value="Ig-like_fold"/>
</dbReference>
<dbReference type="EMBL" id="MBTF01000001">
    <property type="protein sequence ID" value="OOQ61896.1"/>
    <property type="molecule type" value="Genomic_DNA"/>
</dbReference>
<dbReference type="Gene3D" id="2.60.40.10">
    <property type="entry name" value="Immunoglobulins"/>
    <property type="match status" value="1"/>
</dbReference>
<evidence type="ECO:0000313" key="9">
    <source>
        <dbReference type="Proteomes" id="UP000189739"/>
    </source>
</evidence>
<feature type="signal peptide" evidence="6">
    <location>
        <begin position="1"/>
        <end position="19"/>
    </location>
</feature>
<feature type="domain" description="Histidine kinase" evidence="7">
    <location>
        <begin position="937"/>
        <end position="1180"/>
    </location>
</feature>
<organism evidence="8 9">
    <name type="scientific">Mucilaginibacter pedocola</name>
    <dbReference type="NCBI Taxonomy" id="1792845"/>
    <lineage>
        <taxon>Bacteria</taxon>
        <taxon>Pseudomonadati</taxon>
        <taxon>Bacteroidota</taxon>
        <taxon>Sphingobacteriia</taxon>
        <taxon>Sphingobacteriales</taxon>
        <taxon>Sphingobacteriaceae</taxon>
        <taxon>Mucilaginibacter</taxon>
    </lineage>
</organism>
<reference evidence="8 9" key="1">
    <citation type="submission" date="2016-07" db="EMBL/GenBank/DDBJ databases">
        <title>Genomic analysis of zinc-resistant bacterium Mucilaginibacter pedocola TBZ30.</title>
        <authorList>
            <person name="Huang J."/>
            <person name="Tang J."/>
        </authorList>
    </citation>
    <scope>NUCLEOTIDE SEQUENCE [LARGE SCALE GENOMIC DNA]</scope>
    <source>
        <strain evidence="8 9">TBZ30</strain>
    </source>
</reference>